<dbReference type="Proteomes" id="UP000729402">
    <property type="component" value="Unassembled WGS sequence"/>
</dbReference>
<dbReference type="PROSITE" id="PS50181">
    <property type="entry name" value="FBOX"/>
    <property type="match status" value="1"/>
</dbReference>
<proteinExistence type="predicted"/>
<comment type="caution">
    <text evidence="3">The sequence shown here is derived from an EMBL/GenBank/DDBJ whole genome shotgun (WGS) entry which is preliminary data.</text>
</comment>
<dbReference type="OrthoDB" id="1927826at2759"/>
<dbReference type="InterPro" id="IPR025886">
    <property type="entry name" value="PP2-like"/>
</dbReference>
<organism evidence="3 4">
    <name type="scientific">Zizania palustris</name>
    <name type="common">Northern wild rice</name>
    <dbReference type="NCBI Taxonomy" id="103762"/>
    <lineage>
        <taxon>Eukaryota</taxon>
        <taxon>Viridiplantae</taxon>
        <taxon>Streptophyta</taxon>
        <taxon>Embryophyta</taxon>
        <taxon>Tracheophyta</taxon>
        <taxon>Spermatophyta</taxon>
        <taxon>Magnoliopsida</taxon>
        <taxon>Liliopsida</taxon>
        <taxon>Poales</taxon>
        <taxon>Poaceae</taxon>
        <taxon>BOP clade</taxon>
        <taxon>Oryzoideae</taxon>
        <taxon>Oryzeae</taxon>
        <taxon>Zizaniinae</taxon>
        <taxon>Zizania</taxon>
    </lineage>
</organism>
<evidence type="ECO:0000259" key="2">
    <source>
        <dbReference type="PROSITE" id="PS50181"/>
    </source>
</evidence>
<dbReference type="PANTHER" id="PTHR32278">
    <property type="entry name" value="F-BOX DOMAIN-CONTAINING PROTEIN"/>
    <property type="match status" value="1"/>
</dbReference>
<dbReference type="Pfam" id="PF14299">
    <property type="entry name" value="PP2"/>
    <property type="match status" value="1"/>
</dbReference>
<dbReference type="AlphaFoldDB" id="A0A8J5SDF1"/>
<evidence type="ECO:0000313" key="3">
    <source>
        <dbReference type="EMBL" id="KAG8072875.1"/>
    </source>
</evidence>
<reference evidence="3" key="1">
    <citation type="journal article" date="2021" name="bioRxiv">
        <title>Whole Genome Assembly and Annotation of Northern Wild Rice, Zizania palustris L., Supports a Whole Genome Duplication in the Zizania Genus.</title>
        <authorList>
            <person name="Haas M."/>
            <person name="Kono T."/>
            <person name="Macchietto M."/>
            <person name="Millas R."/>
            <person name="McGilp L."/>
            <person name="Shao M."/>
            <person name="Duquette J."/>
            <person name="Hirsch C.N."/>
            <person name="Kimball J."/>
        </authorList>
    </citation>
    <scope>NUCLEOTIDE SEQUENCE</scope>
    <source>
        <tissue evidence="3">Fresh leaf tissue</tissue>
    </source>
</reference>
<evidence type="ECO:0000313" key="4">
    <source>
        <dbReference type="Proteomes" id="UP000729402"/>
    </source>
</evidence>
<dbReference type="EMBL" id="JAAALK010000283">
    <property type="protein sequence ID" value="KAG8072875.1"/>
    <property type="molecule type" value="Genomic_DNA"/>
</dbReference>
<protein>
    <recommendedName>
        <fullName evidence="2">F-box domain-containing protein</fullName>
    </recommendedName>
</protein>
<gene>
    <name evidence="3" type="ORF">GUJ93_ZPchr0006g41000</name>
</gene>
<feature type="compositionally biased region" description="Acidic residues" evidence="1">
    <location>
        <begin position="202"/>
        <end position="351"/>
    </location>
</feature>
<evidence type="ECO:0000256" key="1">
    <source>
        <dbReference type="SAM" id="MobiDB-lite"/>
    </source>
</evidence>
<dbReference type="CDD" id="cd22162">
    <property type="entry name" value="F-box_AtSKIP3-like"/>
    <property type="match status" value="1"/>
</dbReference>
<feature type="region of interest" description="Disordered" evidence="1">
    <location>
        <begin position="199"/>
        <end position="358"/>
    </location>
</feature>
<dbReference type="InterPro" id="IPR001810">
    <property type="entry name" value="F-box_dom"/>
</dbReference>
<feature type="domain" description="F-box" evidence="2">
    <location>
        <begin position="6"/>
        <end position="52"/>
    </location>
</feature>
<accession>A0A8J5SDF1</accession>
<reference evidence="3" key="2">
    <citation type="submission" date="2021-02" db="EMBL/GenBank/DDBJ databases">
        <authorList>
            <person name="Kimball J.A."/>
            <person name="Haas M.W."/>
            <person name="Macchietto M."/>
            <person name="Kono T."/>
            <person name="Duquette J."/>
            <person name="Shao M."/>
        </authorList>
    </citation>
    <scope>NUCLEOTIDE SEQUENCE</scope>
    <source>
        <tissue evidence="3">Fresh leaf tissue</tissue>
    </source>
</reference>
<sequence length="482" mass="52934">MEEAPACEIARLPEDLLSASISRATPRDASRVAVVSSAFHTSADSDDVWASFLPHDLPTLADGELPPAPISKKELFLLLSAGPHLLSDRLMSMWLDRETGSKCYMLSARALYIAWGDTPQYWRWIPLTNSRFAEGAKLKSVCWLEIRGKINTKMLSPNSTYAAYMVFKLAEESYGLDHPLQEALVSLGGMESRRKVCVQSDNNEDGVQSDDNEDGVQSDDNEDGVQSDDNEDDGQSDDNEDGVQSDDNEDGVQSDDNEDGVQSDDNEDGVQSDDNEDGVQSDDNEDGVQSDDNEDGVQSDDNEDGVQSDDNEDVVQSDDNEDGVQSDENEDGVQSYDNEDDAQSDDNEDVHEENVIVPQRRADSWMELEMGEFFNEEGEDGEACISLTETIGGNWKRGLIVQGCLISYNLQHVDCAGALFHPVMRSALVAAQSTNGSLLKTTAEALGKWKDLLRNYTKSVDEDIMTPARVSFHLTTGVTHSG</sequence>
<name>A0A8J5SDF1_ZIZPA</name>
<dbReference type="PANTHER" id="PTHR32278:SF111">
    <property type="entry name" value="F-BOX PROTEIN PP2-B12-RELATED"/>
    <property type="match status" value="1"/>
</dbReference>
<keyword evidence="4" id="KW-1185">Reference proteome</keyword>